<dbReference type="EMBL" id="AFYH01202811">
    <property type="status" value="NOT_ANNOTATED_CDS"/>
    <property type="molecule type" value="Genomic_DNA"/>
</dbReference>
<accession>H3AJ97</accession>
<dbReference type="Ensembl" id="ENSLACT00000009793.1">
    <property type="protein sequence ID" value="ENSLACP00000009718.1"/>
    <property type="gene ID" value="ENSLACG00000008569.1"/>
</dbReference>
<dbReference type="GeneTree" id="ENSGT00940000164443"/>
<dbReference type="SMART" id="SM00241">
    <property type="entry name" value="ZP"/>
    <property type="match status" value="1"/>
</dbReference>
<keyword evidence="2" id="KW-1015">Disulfide bond</keyword>
<reference evidence="5" key="1">
    <citation type="submission" date="2011-08" db="EMBL/GenBank/DDBJ databases">
        <title>The draft genome of Latimeria chalumnae.</title>
        <authorList>
            <person name="Di Palma F."/>
            <person name="Alfoldi J."/>
            <person name="Johnson J."/>
            <person name="Berlin A."/>
            <person name="Gnerre S."/>
            <person name="Jaffe D."/>
            <person name="MacCallum I."/>
            <person name="Young S."/>
            <person name="Walker B.J."/>
            <person name="Lander E."/>
            <person name="Lindblad-Toh K."/>
        </authorList>
    </citation>
    <scope>NUCLEOTIDE SEQUENCE [LARGE SCALE GENOMIC DNA]</scope>
    <source>
        <strain evidence="5">Wild caught</strain>
    </source>
</reference>
<dbReference type="InParanoid" id="H3AJ97"/>
<dbReference type="EMBL" id="AFYH01202814">
    <property type="status" value="NOT_ANNOTATED_CDS"/>
    <property type="molecule type" value="Genomic_DNA"/>
</dbReference>
<proteinExistence type="predicted"/>
<evidence type="ECO:0000256" key="2">
    <source>
        <dbReference type="ARBA" id="ARBA00023157"/>
    </source>
</evidence>
<organism evidence="4 5">
    <name type="scientific">Latimeria chalumnae</name>
    <name type="common">Coelacanth</name>
    <dbReference type="NCBI Taxonomy" id="7897"/>
    <lineage>
        <taxon>Eukaryota</taxon>
        <taxon>Metazoa</taxon>
        <taxon>Chordata</taxon>
        <taxon>Craniata</taxon>
        <taxon>Vertebrata</taxon>
        <taxon>Euteleostomi</taxon>
        <taxon>Coelacanthiformes</taxon>
        <taxon>Coelacanthidae</taxon>
        <taxon>Latimeria</taxon>
    </lineage>
</organism>
<evidence type="ECO:0000256" key="1">
    <source>
        <dbReference type="ARBA" id="ARBA00022729"/>
    </source>
</evidence>
<dbReference type="EMBL" id="AFYH01202813">
    <property type="status" value="NOT_ANNOTATED_CDS"/>
    <property type="molecule type" value="Genomic_DNA"/>
</dbReference>
<gene>
    <name evidence="4" type="primary">LOC102363260</name>
</gene>
<reference evidence="4" key="2">
    <citation type="submission" date="2025-08" db="UniProtKB">
        <authorList>
            <consortium name="Ensembl"/>
        </authorList>
    </citation>
    <scope>IDENTIFICATION</scope>
</reference>
<keyword evidence="1" id="KW-0732">Signal</keyword>
<dbReference type="Pfam" id="PF23344">
    <property type="entry name" value="ZP-N"/>
    <property type="match status" value="1"/>
</dbReference>
<dbReference type="PANTHER" id="PTHR14002">
    <property type="entry name" value="ENDOGLIN/TGF-BETA RECEPTOR TYPE III"/>
    <property type="match status" value="1"/>
</dbReference>
<dbReference type="HOGENOM" id="CLU_045259_2_0_1"/>
<dbReference type="PANTHER" id="PTHR14002:SF10">
    <property type="entry name" value="ZONA PELLUCIDA-LIKE DOMAIN-CONTAINING PROTEIN 1-RELATED"/>
    <property type="match status" value="1"/>
</dbReference>
<protein>
    <recommendedName>
        <fullName evidence="3">ZP domain-containing protein</fullName>
    </recommendedName>
</protein>
<reference evidence="4" key="3">
    <citation type="submission" date="2025-09" db="UniProtKB">
        <authorList>
            <consortium name="Ensembl"/>
        </authorList>
    </citation>
    <scope>IDENTIFICATION</scope>
</reference>
<name>H3AJ97_LATCH</name>
<dbReference type="Proteomes" id="UP000008672">
    <property type="component" value="Unassembled WGS sequence"/>
</dbReference>
<sequence>ENSDIDVTCGTESMALSILLCPVYFAGYNESLISLNGQFNNLLCHGLADWKADPPVINFNFSIHDNAVTSCKNNLQIFDHQGSGVFSQFSNVQSLNISGTIQSLDPTTGTITYKQELIYLFSCSYPLQYFINNTELSVAGVSIAIKDNNGTFVSTLSMYLFEDRHYQNKLVIPSSGLKLKKRVYVEVMAKNLTDKFYVLLDRCYATTESRPSNSTSYDLFVGCNKDPQTVVHTNGEDQHARFSFEAFRFVEHKDRIVSTYYLHCMTRLCDREKCATIRPNCNSRRKREVAVTIPSVTASADFTESAIVSSPQISAEVDAGKQISFLTTSVS</sequence>
<dbReference type="InterPro" id="IPR055355">
    <property type="entry name" value="ZP-C"/>
</dbReference>
<dbReference type="Gene3D" id="2.60.40.4100">
    <property type="entry name" value="Zona pellucida, ZP-C domain"/>
    <property type="match status" value="1"/>
</dbReference>
<dbReference type="Pfam" id="PF00100">
    <property type="entry name" value="Zona_pellucida"/>
    <property type="match status" value="1"/>
</dbReference>
<evidence type="ECO:0000313" key="5">
    <source>
        <dbReference type="Proteomes" id="UP000008672"/>
    </source>
</evidence>
<evidence type="ECO:0000259" key="3">
    <source>
        <dbReference type="PROSITE" id="PS51034"/>
    </source>
</evidence>
<feature type="domain" description="ZP" evidence="3">
    <location>
        <begin position="8"/>
        <end position="288"/>
    </location>
</feature>
<evidence type="ECO:0000313" key="4">
    <source>
        <dbReference type="Ensembl" id="ENSLACP00000009718.1"/>
    </source>
</evidence>
<dbReference type="InterPro" id="IPR042235">
    <property type="entry name" value="ZP-C_dom"/>
</dbReference>
<dbReference type="InterPro" id="IPR055356">
    <property type="entry name" value="ZP-N"/>
</dbReference>
<dbReference type="OMA" id="FSTYYVH"/>
<dbReference type="EMBL" id="AFYH01202812">
    <property type="status" value="NOT_ANNOTATED_CDS"/>
    <property type="molecule type" value="Genomic_DNA"/>
</dbReference>
<dbReference type="InterPro" id="IPR001507">
    <property type="entry name" value="ZP_dom"/>
</dbReference>
<dbReference type="AlphaFoldDB" id="H3AJ97"/>
<dbReference type="eggNOG" id="ENOG502QWQT">
    <property type="taxonomic scope" value="Eukaryota"/>
</dbReference>
<keyword evidence="5" id="KW-1185">Reference proteome</keyword>
<dbReference type="PROSITE" id="PS51034">
    <property type="entry name" value="ZP_2"/>
    <property type="match status" value="1"/>
</dbReference>